<evidence type="ECO:0000313" key="2">
    <source>
        <dbReference type="Proteomes" id="UP000187209"/>
    </source>
</evidence>
<name>A0A1R2BXU0_9CILI</name>
<organism evidence="1 2">
    <name type="scientific">Stentor coeruleus</name>
    <dbReference type="NCBI Taxonomy" id="5963"/>
    <lineage>
        <taxon>Eukaryota</taxon>
        <taxon>Sar</taxon>
        <taxon>Alveolata</taxon>
        <taxon>Ciliophora</taxon>
        <taxon>Postciliodesmatophora</taxon>
        <taxon>Heterotrichea</taxon>
        <taxon>Heterotrichida</taxon>
        <taxon>Stentoridae</taxon>
        <taxon>Stentor</taxon>
    </lineage>
</organism>
<reference evidence="1 2" key="1">
    <citation type="submission" date="2016-11" db="EMBL/GenBank/DDBJ databases">
        <title>The macronuclear genome of Stentor coeruleus: a giant cell with tiny introns.</title>
        <authorList>
            <person name="Slabodnick M."/>
            <person name="Ruby J.G."/>
            <person name="Reiff S.B."/>
            <person name="Swart E.C."/>
            <person name="Gosai S."/>
            <person name="Prabakaran S."/>
            <person name="Witkowska E."/>
            <person name="Larue G.E."/>
            <person name="Fisher S."/>
            <person name="Freeman R.M."/>
            <person name="Gunawardena J."/>
            <person name="Chu W."/>
            <person name="Stover N.A."/>
            <person name="Gregory B.D."/>
            <person name="Nowacki M."/>
            <person name="Derisi J."/>
            <person name="Roy S.W."/>
            <person name="Marshall W.F."/>
            <person name="Sood P."/>
        </authorList>
    </citation>
    <scope>NUCLEOTIDE SEQUENCE [LARGE SCALE GENOMIC DNA]</scope>
    <source>
        <strain evidence="1">WM001</strain>
    </source>
</reference>
<proteinExistence type="predicted"/>
<accession>A0A1R2BXU0</accession>
<sequence>MFNIFQYEKVNRDRELYNQQQVRLEKDKQRHSKITNNMSTQANLRRLEWAAKYLNSELTNVLTEGAVKLIDSTVLECRKGTPINELDVDPENLKKLIRRMDTRVLHPYYHREIPMKDYYEEPQDIALEHNKSSGIKSCTDCKKPFYPSCRAYKKYESVWSDNLGAYMSNPYGESVKEFRSTDRFEDGRKVFKVGNKNDLWNGLIKESGSNRAYQSNKHLKSLPDMKVYKKSLEHIIVKKLN</sequence>
<comment type="caution">
    <text evidence="1">The sequence shown here is derived from an EMBL/GenBank/DDBJ whole genome shotgun (WGS) entry which is preliminary data.</text>
</comment>
<dbReference type="AlphaFoldDB" id="A0A1R2BXU0"/>
<protein>
    <submittedName>
        <fullName evidence="1">Uncharacterized protein</fullName>
    </submittedName>
</protein>
<keyword evidence="2" id="KW-1185">Reference proteome</keyword>
<dbReference type="Proteomes" id="UP000187209">
    <property type="component" value="Unassembled WGS sequence"/>
</dbReference>
<evidence type="ECO:0000313" key="1">
    <source>
        <dbReference type="EMBL" id="OMJ81618.1"/>
    </source>
</evidence>
<gene>
    <name evidence="1" type="ORF">SteCoe_17891</name>
</gene>
<dbReference type="EMBL" id="MPUH01000373">
    <property type="protein sequence ID" value="OMJ81618.1"/>
    <property type="molecule type" value="Genomic_DNA"/>
</dbReference>